<protein>
    <submittedName>
        <fullName evidence="1">Uncharacterized protein</fullName>
    </submittedName>
</protein>
<dbReference type="Proteomes" id="UP001055167">
    <property type="component" value="Unassembled WGS sequence"/>
</dbReference>
<evidence type="ECO:0000313" key="2">
    <source>
        <dbReference type="Proteomes" id="UP001055167"/>
    </source>
</evidence>
<reference evidence="1" key="1">
    <citation type="journal article" date="2021" name="Front. Microbiol.">
        <title>Comprehensive Comparative Genomics and Phenotyping of Methylobacterium Species.</title>
        <authorList>
            <person name="Alessa O."/>
            <person name="Ogura Y."/>
            <person name="Fujitani Y."/>
            <person name="Takami H."/>
            <person name="Hayashi T."/>
            <person name="Sahin N."/>
            <person name="Tani A."/>
        </authorList>
    </citation>
    <scope>NUCLEOTIDE SEQUENCE</scope>
    <source>
        <strain evidence="1">KCTC 52305</strain>
    </source>
</reference>
<accession>A0ABQ4R361</accession>
<comment type="caution">
    <text evidence="1">The sequence shown here is derived from an EMBL/GenBank/DDBJ whole genome shotgun (WGS) entry which is preliminary data.</text>
</comment>
<keyword evidence="2" id="KW-1185">Reference proteome</keyword>
<sequence length="45" mass="4802">MSENISESVATCECHTSLPPTTNADTWLDQALADSFPASDPLATY</sequence>
<proteinExistence type="predicted"/>
<gene>
    <name evidence="1" type="ORF">OPKNFCMD_4058</name>
</gene>
<name>A0ABQ4R361_9HYPH</name>
<organism evidence="1 2">
    <name type="scientific">Methylobacterium crusticola</name>
    <dbReference type="NCBI Taxonomy" id="1697972"/>
    <lineage>
        <taxon>Bacteria</taxon>
        <taxon>Pseudomonadati</taxon>
        <taxon>Pseudomonadota</taxon>
        <taxon>Alphaproteobacteria</taxon>
        <taxon>Hyphomicrobiales</taxon>
        <taxon>Methylobacteriaceae</taxon>
        <taxon>Methylobacterium</taxon>
    </lineage>
</organism>
<reference evidence="1" key="2">
    <citation type="submission" date="2021-08" db="EMBL/GenBank/DDBJ databases">
        <authorList>
            <person name="Tani A."/>
            <person name="Ola A."/>
            <person name="Ogura Y."/>
            <person name="Katsura K."/>
            <person name="Hayashi T."/>
        </authorList>
    </citation>
    <scope>NUCLEOTIDE SEQUENCE</scope>
    <source>
        <strain evidence="1">KCTC 52305</strain>
    </source>
</reference>
<evidence type="ECO:0000313" key="1">
    <source>
        <dbReference type="EMBL" id="GJD51304.1"/>
    </source>
</evidence>
<dbReference type="EMBL" id="BPQH01000012">
    <property type="protein sequence ID" value="GJD51304.1"/>
    <property type="molecule type" value="Genomic_DNA"/>
</dbReference>